<gene>
    <name evidence="1" type="ORF">WMY93_008139</name>
</gene>
<accession>A0AAW0PTQ2</accession>
<dbReference type="Proteomes" id="UP001460270">
    <property type="component" value="Unassembled WGS sequence"/>
</dbReference>
<protein>
    <submittedName>
        <fullName evidence="1">Uncharacterized protein</fullName>
    </submittedName>
</protein>
<sequence>MNLARSLRTSSNLEESPLAVTCSEENTSVQLLTPPEESAVVEQLWKQLEKMTAMFATQIQLNQALKHELKVQERLVQDKDLRKLSNTVAVREKQLEDQMKEHKNIPYLYNTAVLEKVELKQQLVNTTGIMNQNKDLELKKSQNFKPTKCFRSAGLAVPETPDWTVVIRALAGGAGAVGGGNRSERTDDSQVQSVIRPSPQNLPLQKLRLQQM</sequence>
<name>A0AAW0PTQ2_9GOBI</name>
<dbReference type="EMBL" id="JBBPFD010000005">
    <property type="protein sequence ID" value="KAK7925829.1"/>
    <property type="molecule type" value="Genomic_DNA"/>
</dbReference>
<organism evidence="1 2">
    <name type="scientific">Mugilogobius chulae</name>
    <name type="common">yellowstripe goby</name>
    <dbReference type="NCBI Taxonomy" id="88201"/>
    <lineage>
        <taxon>Eukaryota</taxon>
        <taxon>Metazoa</taxon>
        <taxon>Chordata</taxon>
        <taxon>Craniata</taxon>
        <taxon>Vertebrata</taxon>
        <taxon>Euteleostomi</taxon>
        <taxon>Actinopterygii</taxon>
        <taxon>Neopterygii</taxon>
        <taxon>Teleostei</taxon>
        <taxon>Neoteleostei</taxon>
        <taxon>Acanthomorphata</taxon>
        <taxon>Gobiaria</taxon>
        <taxon>Gobiiformes</taxon>
        <taxon>Gobioidei</taxon>
        <taxon>Gobiidae</taxon>
        <taxon>Gobionellinae</taxon>
        <taxon>Mugilogobius</taxon>
    </lineage>
</organism>
<evidence type="ECO:0000313" key="1">
    <source>
        <dbReference type="EMBL" id="KAK7925829.1"/>
    </source>
</evidence>
<comment type="caution">
    <text evidence="1">The sequence shown here is derived from an EMBL/GenBank/DDBJ whole genome shotgun (WGS) entry which is preliminary data.</text>
</comment>
<reference evidence="2" key="1">
    <citation type="submission" date="2024-04" db="EMBL/GenBank/DDBJ databases">
        <title>Salinicola lusitanus LLJ914,a marine bacterium isolated from the Okinawa Trough.</title>
        <authorList>
            <person name="Li J."/>
        </authorList>
    </citation>
    <scope>NUCLEOTIDE SEQUENCE [LARGE SCALE GENOMIC DNA]</scope>
</reference>
<proteinExistence type="predicted"/>
<keyword evidence="2" id="KW-1185">Reference proteome</keyword>
<dbReference type="AlphaFoldDB" id="A0AAW0PTQ2"/>
<evidence type="ECO:0000313" key="2">
    <source>
        <dbReference type="Proteomes" id="UP001460270"/>
    </source>
</evidence>